<evidence type="ECO:0000256" key="1">
    <source>
        <dbReference type="ARBA" id="ARBA00001286"/>
    </source>
</evidence>
<dbReference type="InterPro" id="IPR036217">
    <property type="entry name" value="MethylDNA_cys_MeTrfase_DNAb"/>
</dbReference>
<keyword evidence="8" id="KW-0234">DNA repair</keyword>
<dbReference type="EMBL" id="KV425587">
    <property type="protein sequence ID" value="KZT23203.1"/>
    <property type="molecule type" value="Genomic_DNA"/>
</dbReference>
<evidence type="ECO:0000256" key="11">
    <source>
        <dbReference type="ARBA" id="ARBA00049348"/>
    </source>
</evidence>
<evidence type="ECO:0000256" key="8">
    <source>
        <dbReference type="ARBA" id="ARBA00023204"/>
    </source>
</evidence>
<dbReference type="NCBIfam" id="TIGR00589">
    <property type="entry name" value="ogt"/>
    <property type="match status" value="1"/>
</dbReference>
<keyword evidence="15" id="KW-1185">Reference proteome</keyword>
<comment type="catalytic activity">
    <reaction evidence="1">
        <text>a 4-O-methyl-thymidine in DNA + L-cysteinyl-[protein] = a thymidine in DNA + S-methyl-L-cysteinyl-[protein]</text>
        <dbReference type="Rhea" id="RHEA:53428"/>
        <dbReference type="Rhea" id="RHEA-COMP:10131"/>
        <dbReference type="Rhea" id="RHEA-COMP:10132"/>
        <dbReference type="Rhea" id="RHEA-COMP:13555"/>
        <dbReference type="Rhea" id="RHEA-COMP:13556"/>
        <dbReference type="ChEBI" id="CHEBI:29950"/>
        <dbReference type="ChEBI" id="CHEBI:82612"/>
        <dbReference type="ChEBI" id="CHEBI:137386"/>
        <dbReference type="ChEBI" id="CHEBI:137387"/>
        <dbReference type="EC" id="2.1.1.63"/>
    </reaction>
</comment>
<dbReference type="Gene3D" id="1.10.10.10">
    <property type="entry name" value="Winged helix-like DNA-binding domain superfamily/Winged helix DNA-binding domain"/>
    <property type="match status" value="1"/>
</dbReference>
<dbReference type="CDD" id="cd06445">
    <property type="entry name" value="ATase"/>
    <property type="match status" value="1"/>
</dbReference>
<dbReference type="SUPFAM" id="SSF46767">
    <property type="entry name" value="Methylated DNA-protein cysteine methyltransferase, C-terminal domain"/>
    <property type="match status" value="1"/>
</dbReference>
<dbReference type="PANTHER" id="PTHR10815:SF13">
    <property type="entry name" value="METHYLATED-DNA--PROTEIN-CYSTEINE METHYLTRANSFERASE"/>
    <property type="match status" value="1"/>
</dbReference>
<evidence type="ECO:0000256" key="9">
    <source>
        <dbReference type="ARBA" id="ARBA00030795"/>
    </source>
</evidence>
<dbReference type="GO" id="GO:0003908">
    <property type="term" value="F:methylated-DNA-[protein]-cysteine S-methyltransferase activity"/>
    <property type="evidence" value="ECO:0007669"/>
    <property type="project" value="UniProtKB-EC"/>
</dbReference>
<accession>A0A165R294</accession>
<evidence type="ECO:0000256" key="7">
    <source>
        <dbReference type="ARBA" id="ARBA00022763"/>
    </source>
</evidence>
<dbReference type="InterPro" id="IPR036388">
    <property type="entry name" value="WH-like_DNA-bd_sf"/>
</dbReference>
<evidence type="ECO:0000313" key="14">
    <source>
        <dbReference type="EMBL" id="KZT23203.1"/>
    </source>
</evidence>
<evidence type="ECO:0000256" key="2">
    <source>
        <dbReference type="ARBA" id="ARBA00008711"/>
    </source>
</evidence>
<dbReference type="Pfam" id="PF01035">
    <property type="entry name" value="DNA_binding_1"/>
    <property type="match status" value="1"/>
</dbReference>
<dbReference type="InterPro" id="IPR001497">
    <property type="entry name" value="MethylDNA_cys_MeTrfase_AS"/>
</dbReference>
<reference evidence="14 15" key="1">
    <citation type="journal article" date="2016" name="Mol. Biol. Evol.">
        <title>Comparative Genomics of Early-Diverging Mushroom-Forming Fungi Provides Insights into the Origins of Lignocellulose Decay Capabilities.</title>
        <authorList>
            <person name="Nagy L.G."/>
            <person name="Riley R."/>
            <person name="Tritt A."/>
            <person name="Adam C."/>
            <person name="Daum C."/>
            <person name="Floudas D."/>
            <person name="Sun H."/>
            <person name="Yadav J.S."/>
            <person name="Pangilinan J."/>
            <person name="Larsson K.H."/>
            <person name="Matsuura K."/>
            <person name="Barry K."/>
            <person name="Labutti K."/>
            <person name="Kuo R."/>
            <person name="Ohm R.A."/>
            <person name="Bhattacharya S.S."/>
            <person name="Shirouzu T."/>
            <person name="Yoshinaga Y."/>
            <person name="Martin F.M."/>
            <person name="Grigoriev I.V."/>
            <person name="Hibbett D.S."/>
        </authorList>
    </citation>
    <scope>NUCLEOTIDE SEQUENCE [LARGE SCALE GENOMIC DNA]</scope>
    <source>
        <strain evidence="14 15">HHB14362 ss-1</strain>
    </source>
</reference>
<gene>
    <name evidence="14" type="ORF">NEOLEDRAFT_1170881</name>
</gene>
<dbReference type="PROSITE" id="PS00374">
    <property type="entry name" value="MGMT"/>
    <property type="match status" value="1"/>
</dbReference>
<keyword evidence="7" id="KW-0227">DNA damage</keyword>
<evidence type="ECO:0000256" key="12">
    <source>
        <dbReference type="SAM" id="MobiDB-lite"/>
    </source>
</evidence>
<proteinExistence type="inferred from homology"/>
<dbReference type="EC" id="2.1.1.63" evidence="3"/>
<dbReference type="STRING" id="1314782.A0A165R294"/>
<dbReference type="GO" id="GO:0032259">
    <property type="term" value="P:methylation"/>
    <property type="evidence" value="ECO:0007669"/>
    <property type="project" value="UniProtKB-KW"/>
</dbReference>
<comment type="catalytic activity">
    <reaction evidence="11">
        <text>a 6-O-methyl-2'-deoxyguanosine in DNA + L-cysteinyl-[protein] = S-methyl-L-cysteinyl-[protein] + a 2'-deoxyguanosine in DNA</text>
        <dbReference type="Rhea" id="RHEA:24000"/>
        <dbReference type="Rhea" id="RHEA-COMP:10131"/>
        <dbReference type="Rhea" id="RHEA-COMP:10132"/>
        <dbReference type="Rhea" id="RHEA-COMP:11367"/>
        <dbReference type="Rhea" id="RHEA-COMP:11368"/>
        <dbReference type="ChEBI" id="CHEBI:29950"/>
        <dbReference type="ChEBI" id="CHEBI:82612"/>
        <dbReference type="ChEBI" id="CHEBI:85445"/>
        <dbReference type="ChEBI" id="CHEBI:85448"/>
        <dbReference type="EC" id="2.1.1.63"/>
    </reaction>
</comment>
<dbReference type="AlphaFoldDB" id="A0A165R294"/>
<evidence type="ECO:0000313" key="15">
    <source>
        <dbReference type="Proteomes" id="UP000076761"/>
    </source>
</evidence>
<evidence type="ECO:0000256" key="3">
    <source>
        <dbReference type="ARBA" id="ARBA00011918"/>
    </source>
</evidence>
<evidence type="ECO:0000259" key="13">
    <source>
        <dbReference type="Pfam" id="PF01035"/>
    </source>
</evidence>
<evidence type="ECO:0000256" key="6">
    <source>
        <dbReference type="ARBA" id="ARBA00022679"/>
    </source>
</evidence>
<protein>
    <recommendedName>
        <fullName evidence="4">Methylated-DNA--protein-cysteine methyltransferase</fullName>
        <ecNumber evidence="3">2.1.1.63</ecNumber>
    </recommendedName>
    <alternativeName>
        <fullName evidence="9">6-O-methylguanine-DNA methyltransferase</fullName>
    </alternativeName>
    <alternativeName>
        <fullName evidence="10">O-6-methylguanine-DNA-alkyltransferase</fullName>
    </alternativeName>
</protein>
<dbReference type="GO" id="GO:0006281">
    <property type="term" value="P:DNA repair"/>
    <property type="evidence" value="ECO:0007669"/>
    <property type="project" value="UniProtKB-KW"/>
</dbReference>
<keyword evidence="5 14" id="KW-0489">Methyltransferase</keyword>
<feature type="compositionally biased region" description="Basic and acidic residues" evidence="12">
    <location>
        <begin position="1"/>
        <end position="22"/>
    </location>
</feature>
<dbReference type="InterPro" id="IPR014048">
    <property type="entry name" value="MethylDNA_cys_MeTrfase_DNA-bd"/>
</dbReference>
<dbReference type="InParanoid" id="A0A165R294"/>
<keyword evidence="6 14" id="KW-0808">Transferase</keyword>
<feature type="region of interest" description="Disordered" evidence="12">
    <location>
        <begin position="1"/>
        <end position="25"/>
    </location>
</feature>
<name>A0A165R294_9AGAM</name>
<dbReference type="OrthoDB" id="1907495at2759"/>
<feature type="domain" description="Methylated-DNA-[protein]-cysteine S-methyltransferase DNA binding" evidence="13">
    <location>
        <begin position="57"/>
        <end position="129"/>
    </location>
</feature>
<evidence type="ECO:0000256" key="10">
    <source>
        <dbReference type="ARBA" id="ARBA00031621"/>
    </source>
</evidence>
<evidence type="ECO:0000256" key="5">
    <source>
        <dbReference type="ARBA" id="ARBA00022603"/>
    </source>
</evidence>
<dbReference type="Proteomes" id="UP000076761">
    <property type="component" value="Unassembled WGS sequence"/>
</dbReference>
<dbReference type="PANTHER" id="PTHR10815">
    <property type="entry name" value="METHYLATED-DNA--PROTEIN-CYSTEINE METHYLTRANSFERASE"/>
    <property type="match status" value="1"/>
</dbReference>
<sequence length="179" mass="20189">MPVIRRSERSIHSPSREKRRIPANEPGATDDIVLAYPCNKAERNAFRTTSGRKVTDHQWAVYDYILQVPKGKVTTYKQVCLAISEGTPRSVGTALRNNPFAPYVPCHRVIASNFFIGGFRGEWGTIRKAGIIYSKTPSPTGGLQCQRKLEILKKEGVNFDSEGYLRDKDHRRVQLEATL</sequence>
<evidence type="ECO:0000256" key="4">
    <source>
        <dbReference type="ARBA" id="ARBA00015377"/>
    </source>
</evidence>
<organism evidence="14 15">
    <name type="scientific">Neolentinus lepideus HHB14362 ss-1</name>
    <dbReference type="NCBI Taxonomy" id="1314782"/>
    <lineage>
        <taxon>Eukaryota</taxon>
        <taxon>Fungi</taxon>
        <taxon>Dikarya</taxon>
        <taxon>Basidiomycota</taxon>
        <taxon>Agaricomycotina</taxon>
        <taxon>Agaricomycetes</taxon>
        <taxon>Gloeophyllales</taxon>
        <taxon>Gloeophyllaceae</taxon>
        <taxon>Neolentinus</taxon>
    </lineage>
</organism>
<comment type="similarity">
    <text evidence="2">Belongs to the MGMT family.</text>
</comment>